<keyword evidence="8 9" id="KW-0472">Membrane</keyword>
<feature type="transmembrane region" description="Helical" evidence="9">
    <location>
        <begin position="126"/>
        <end position="144"/>
    </location>
</feature>
<gene>
    <name evidence="11" type="ORF">CISIN_1g020597mg</name>
</gene>
<dbReference type="PANTHER" id="PTHR43731:SF14">
    <property type="entry name" value="PRESENILIN-ASSOCIATED RHOMBOID-LIKE PROTEIN, MITOCHONDRIAL"/>
    <property type="match status" value="1"/>
</dbReference>
<keyword evidence="7 9" id="KW-1133">Transmembrane helix</keyword>
<evidence type="ECO:0000256" key="5">
    <source>
        <dbReference type="ARBA" id="ARBA00022801"/>
    </source>
</evidence>
<proteinExistence type="inferred from homology"/>
<keyword evidence="12" id="KW-1185">Reference proteome</keyword>
<reference evidence="11 12" key="1">
    <citation type="submission" date="2014-04" db="EMBL/GenBank/DDBJ databases">
        <authorList>
            <consortium name="International Citrus Genome Consortium"/>
            <person name="Gmitter F."/>
            <person name="Chen C."/>
            <person name="Farmerie W."/>
            <person name="Harkins T."/>
            <person name="Desany B."/>
            <person name="Mohiuddin M."/>
            <person name="Kodira C."/>
            <person name="Borodovsky M."/>
            <person name="Lomsadze A."/>
            <person name="Burns P."/>
            <person name="Jenkins J."/>
            <person name="Prochnik S."/>
            <person name="Shu S."/>
            <person name="Chapman J."/>
            <person name="Pitluck S."/>
            <person name="Schmutz J."/>
            <person name="Rokhsar D."/>
        </authorList>
    </citation>
    <scope>NUCLEOTIDE SEQUENCE</scope>
</reference>
<evidence type="ECO:0000256" key="3">
    <source>
        <dbReference type="ARBA" id="ARBA00022670"/>
    </source>
</evidence>
<dbReference type="PANTHER" id="PTHR43731">
    <property type="entry name" value="RHOMBOID PROTEASE"/>
    <property type="match status" value="1"/>
</dbReference>
<dbReference type="InterPro" id="IPR050925">
    <property type="entry name" value="Rhomboid_protease_S54"/>
</dbReference>
<accession>A0A067FRA6</accession>
<comment type="subcellular location">
    <subcellularLocation>
        <location evidence="1">Membrane</location>
        <topology evidence="1">Multi-pass membrane protein</topology>
    </subcellularLocation>
</comment>
<dbReference type="MEROPS" id="S54.A07"/>
<evidence type="ECO:0000256" key="6">
    <source>
        <dbReference type="ARBA" id="ARBA00022946"/>
    </source>
</evidence>
<dbReference type="SUPFAM" id="SSF144091">
    <property type="entry name" value="Rhomboid-like"/>
    <property type="match status" value="1"/>
</dbReference>
<protein>
    <recommendedName>
        <fullName evidence="10">Peptidase S54 rhomboid domain-containing protein</fullName>
    </recommendedName>
</protein>
<dbReference type="Gene3D" id="1.20.1540.10">
    <property type="entry name" value="Rhomboid-like"/>
    <property type="match status" value="1"/>
</dbReference>
<dbReference type="Pfam" id="PF01694">
    <property type="entry name" value="Rhomboid"/>
    <property type="match status" value="1"/>
</dbReference>
<evidence type="ECO:0000256" key="8">
    <source>
        <dbReference type="ARBA" id="ARBA00023136"/>
    </source>
</evidence>
<dbReference type="Proteomes" id="UP000027120">
    <property type="component" value="Unassembled WGS sequence"/>
</dbReference>
<name>A0A067FRA6_CITSI</name>
<evidence type="ECO:0000313" key="12">
    <source>
        <dbReference type="Proteomes" id="UP000027120"/>
    </source>
</evidence>
<evidence type="ECO:0000259" key="10">
    <source>
        <dbReference type="Pfam" id="PF01694"/>
    </source>
</evidence>
<dbReference type="GO" id="GO:0006508">
    <property type="term" value="P:proteolysis"/>
    <property type="evidence" value="ECO:0007669"/>
    <property type="project" value="UniProtKB-KW"/>
</dbReference>
<feature type="domain" description="Peptidase S54 rhomboid" evidence="10">
    <location>
        <begin position="163"/>
        <end position="316"/>
    </location>
</feature>
<evidence type="ECO:0000313" key="11">
    <source>
        <dbReference type="EMBL" id="KDO65686.1"/>
    </source>
</evidence>
<dbReference type="InterPro" id="IPR035952">
    <property type="entry name" value="Rhomboid-like_sf"/>
</dbReference>
<keyword evidence="5" id="KW-0378">Hydrolase</keyword>
<dbReference type="FunFam" id="1.20.1540.10:FF:000018">
    <property type="entry name" value="RHOMBOID-like protein 12, mitochondrial"/>
    <property type="match status" value="1"/>
</dbReference>
<dbReference type="SMR" id="A0A067FRA6"/>
<dbReference type="GO" id="GO:0016020">
    <property type="term" value="C:membrane"/>
    <property type="evidence" value="ECO:0007669"/>
    <property type="project" value="UniProtKB-SubCell"/>
</dbReference>
<sequence length="324" mass="36704">MQRLLSLKQLASKSNFLKNPTNFTFSKPFTCHPNVQKRPLSSFSKHPFHPTFSWRSQQSLSLKTHAFLFNPLLARRFFTSLLSSQLRKSFFDGKVLFFRAQFPERSFASFRYRWRSWLRQYGSSEVVYGLIIANTAVFMLWRIADPKFMANNFTISLDNFLSGRLHTLITSAFSHIDVEHIVSNMIGLYFFGMSIGRTLGPEYLLKLYMAGAIGGSVFYLVYHAFLAMSSKRQGMWVVDPSRTPALGASGAVNAIMLLDIFLNPKATLYFDFFIPVPAFLLGVFLIGKDMLRIIEGNSNISGSAHLGGAAVAALAWARIRRRGF</sequence>
<evidence type="ECO:0000256" key="2">
    <source>
        <dbReference type="ARBA" id="ARBA00009045"/>
    </source>
</evidence>
<keyword evidence="6" id="KW-0809">Transit peptide</keyword>
<dbReference type="InterPro" id="IPR022764">
    <property type="entry name" value="Peptidase_S54_rhomboid_dom"/>
</dbReference>
<dbReference type="GO" id="GO:0004252">
    <property type="term" value="F:serine-type endopeptidase activity"/>
    <property type="evidence" value="ECO:0000318"/>
    <property type="project" value="GO_Central"/>
</dbReference>
<feature type="transmembrane region" description="Helical" evidence="9">
    <location>
        <begin position="203"/>
        <end position="225"/>
    </location>
</feature>
<keyword evidence="3" id="KW-0645">Protease</keyword>
<evidence type="ECO:0000256" key="4">
    <source>
        <dbReference type="ARBA" id="ARBA00022692"/>
    </source>
</evidence>
<organism evidence="11 12">
    <name type="scientific">Citrus sinensis</name>
    <name type="common">Sweet orange</name>
    <name type="synonym">Citrus aurantium var. sinensis</name>
    <dbReference type="NCBI Taxonomy" id="2711"/>
    <lineage>
        <taxon>Eukaryota</taxon>
        <taxon>Viridiplantae</taxon>
        <taxon>Streptophyta</taxon>
        <taxon>Embryophyta</taxon>
        <taxon>Tracheophyta</taxon>
        <taxon>Spermatophyta</taxon>
        <taxon>Magnoliopsida</taxon>
        <taxon>eudicotyledons</taxon>
        <taxon>Gunneridae</taxon>
        <taxon>Pentapetalae</taxon>
        <taxon>rosids</taxon>
        <taxon>malvids</taxon>
        <taxon>Sapindales</taxon>
        <taxon>Rutaceae</taxon>
        <taxon>Aurantioideae</taxon>
        <taxon>Citrus</taxon>
    </lineage>
</organism>
<dbReference type="EMBL" id="KK784902">
    <property type="protein sequence ID" value="KDO65686.1"/>
    <property type="molecule type" value="Genomic_DNA"/>
</dbReference>
<feature type="transmembrane region" description="Helical" evidence="9">
    <location>
        <begin position="164"/>
        <end position="191"/>
    </location>
</feature>
<feature type="transmembrane region" description="Helical" evidence="9">
    <location>
        <begin position="269"/>
        <end position="287"/>
    </location>
</feature>
<comment type="similarity">
    <text evidence="2">Belongs to the peptidase S54 family.</text>
</comment>
<dbReference type="AlphaFoldDB" id="A0A067FRA6"/>
<dbReference type="STRING" id="2711.A0A067FRA6"/>
<dbReference type="PaxDb" id="2711-XP_006477698.1"/>
<evidence type="ECO:0000256" key="1">
    <source>
        <dbReference type="ARBA" id="ARBA00004141"/>
    </source>
</evidence>
<keyword evidence="4 9" id="KW-0812">Transmembrane</keyword>
<evidence type="ECO:0000256" key="7">
    <source>
        <dbReference type="ARBA" id="ARBA00022989"/>
    </source>
</evidence>
<dbReference type="eggNOG" id="KOG2980">
    <property type="taxonomic scope" value="Eukaryota"/>
</dbReference>
<evidence type="ECO:0000256" key="9">
    <source>
        <dbReference type="SAM" id="Phobius"/>
    </source>
</evidence>